<dbReference type="EMBL" id="JAWDGP010000832">
    <property type="protein sequence ID" value="KAK3796869.1"/>
    <property type="molecule type" value="Genomic_DNA"/>
</dbReference>
<proteinExistence type="predicted"/>
<accession>A0AAE1AZ86</accession>
<feature type="region of interest" description="Disordered" evidence="1">
    <location>
        <begin position="1"/>
        <end position="30"/>
    </location>
</feature>
<organism evidence="2 3">
    <name type="scientific">Elysia crispata</name>
    <name type="common">lettuce slug</name>
    <dbReference type="NCBI Taxonomy" id="231223"/>
    <lineage>
        <taxon>Eukaryota</taxon>
        <taxon>Metazoa</taxon>
        <taxon>Spiralia</taxon>
        <taxon>Lophotrochozoa</taxon>
        <taxon>Mollusca</taxon>
        <taxon>Gastropoda</taxon>
        <taxon>Heterobranchia</taxon>
        <taxon>Euthyneura</taxon>
        <taxon>Panpulmonata</taxon>
        <taxon>Sacoglossa</taxon>
        <taxon>Placobranchoidea</taxon>
        <taxon>Plakobranchidae</taxon>
        <taxon>Elysia</taxon>
    </lineage>
</organism>
<evidence type="ECO:0000256" key="1">
    <source>
        <dbReference type="SAM" id="MobiDB-lite"/>
    </source>
</evidence>
<dbReference type="AlphaFoldDB" id="A0AAE1AZ86"/>
<comment type="caution">
    <text evidence="2">The sequence shown here is derived from an EMBL/GenBank/DDBJ whole genome shotgun (WGS) entry which is preliminary data.</text>
</comment>
<evidence type="ECO:0000313" key="3">
    <source>
        <dbReference type="Proteomes" id="UP001283361"/>
    </source>
</evidence>
<reference evidence="2" key="1">
    <citation type="journal article" date="2023" name="G3 (Bethesda)">
        <title>A reference genome for the long-term kleptoplast-retaining sea slug Elysia crispata morphotype clarki.</title>
        <authorList>
            <person name="Eastman K.E."/>
            <person name="Pendleton A.L."/>
            <person name="Shaikh M.A."/>
            <person name="Suttiyut T."/>
            <person name="Ogas R."/>
            <person name="Tomko P."/>
            <person name="Gavelis G."/>
            <person name="Widhalm J.R."/>
            <person name="Wisecaver J.H."/>
        </authorList>
    </citation>
    <scope>NUCLEOTIDE SEQUENCE</scope>
    <source>
        <strain evidence="2">ECLA1</strain>
    </source>
</reference>
<evidence type="ECO:0000313" key="2">
    <source>
        <dbReference type="EMBL" id="KAK3796869.1"/>
    </source>
</evidence>
<keyword evidence="3" id="KW-1185">Reference proteome</keyword>
<sequence>MTDQRRSAGRTEPGYAEQAGEGEKELGETVNLPETKCQRIGLSWVAVNDALGVDRSNHLIPRPDQAPAECQQQPLDLVVGGGEALKHSHCSAMFVYKGTPRFAPTIHRRSGNIEKCTKKKRRGRTVPILLSGEAKQSGTKFYRRLARSTGSWLWDFHCSRPDVDKEFTPVCYS</sequence>
<gene>
    <name evidence="2" type="ORF">RRG08_055703</name>
</gene>
<name>A0AAE1AZ86_9GAST</name>
<protein>
    <submittedName>
        <fullName evidence="2">Uncharacterized protein</fullName>
    </submittedName>
</protein>
<dbReference type="Proteomes" id="UP001283361">
    <property type="component" value="Unassembled WGS sequence"/>
</dbReference>